<protein>
    <submittedName>
        <fullName evidence="3">Uncharacterized conserved protein</fullName>
    </submittedName>
</protein>
<accession>A0A1I4DZU1</accession>
<dbReference type="PANTHER" id="PTHR35174">
    <property type="entry name" value="BLL7171 PROTEIN-RELATED"/>
    <property type="match status" value="1"/>
</dbReference>
<comment type="similarity">
    <text evidence="1">Belongs to the YciI family.</text>
</comment>
<evidence type="ECO:0000259" key="2">
    <source>
        <dbReference type="Pfam" id="PF03795"/>
    </source>
</evidence>
<gene>
    <name evidence="3" type="ORF">SAMN02745775_11392</name>
</gene>
<dbReference type="Pfam" id="PF03795">
    <property type="entry name" value="YCII"/>
    <property type="match status" value="1"/>
</dbReference>
<evidence type="ECO:0000256" key="1">
    <source>
        <dbReference type="ARBA" id="ARBA00007689"/>
    </source>
</evidence>
<sequence>MKVTMLIHEAPEDVAARTDPARAAAYWGAWKAYADALGATGMVQGGAGLQGPETATLVRGAAVLDGPYSETREQLGGYFTLEVPDLETAKVWAARCPAAALGTIELRPHLVMMG</sequence>
<organism evidence="3 4">
    <name type="scientific">Falsiroseomonas stagni DSM 19981</name>
    <dbReference type="NCBI Taxonomy" id="1123062"/>
    <lineage>
        <taxon>Bacteria</taxon>
        <taxon>Pseudomonadati</taxon>
        <taxon>Pseudomonadota</taxon>
        <taxon>Alphaproteobacteria</taxon>
        <taxon>Acetobacterales</taxon>
        <taxon>Roseomonadaceae</taxon>
        <taxon>Falsiroseomonas</taxon>
    </lineage>
</organism>
<feature type="domain" description="YCII-related" evidence="2">
    <location>
        <begin position="1"/>
        <end position="108"/>
    </location>
</feature>
<dbReference type="InterPro" id="IPR011008">
    <property type="entry name" value="Dimeric_a/b-barrel"/>
</dbReference>
<dbReference type="Proteomes" id="UP000199473">
    <property type="component" value="Unassembled WGS sequence"/>
</dbReference>
<dbReference type="SUPFAM" id="SSF54909">
    <property type="entry name" value="Dimeric alpha+beta barrel"/>
    <property type="match status" value="1"/>
</dbReference>
<keyword evidence="4" id="KW-1185">Reference proteome</keyword>
<reference evidence="3 4" key="1">
    <citation type="submission" date="2016-10" db="EMBL/GenBank/DDBJ databases">
        <authorList>
            <person name="de Groot N.N."/>
        </authorList>
    </citation>
    <scope>NUCLEOTIDE SEQUENCE [LARGE SCALE GENOMIC DNA]</scope>
    <source>
        <strain evidence="3 4">DSM 19981</strain>
    </source>
</reference>
<evidence type="ECO:0000313" key="3">
    <source>
        <dbReference type="EMBL" id="SFK99094.1"/>
    </source>
</evidence>
<dbReference type="Gene3D" id="3.30.70.1060">
    <property type="entry name" value="Dimeric alpha+beta barrel"/>
    <property type="match status" value="1"/>
</dbReference>
<name>A0A1I4DZU1_9PROT</name>
<dbReference type="AlphaFoldDB" id="A0A1I4DZU1"/>
<dbReference type="EMBL" id="FOSQ01000013">
    <property type="protein sequence ID" value="SFK99094.1"/>
    <property type="molecule type" value="Genomic_DNA"/>
</dbReference>
<dbReference type="OrthoDB" id="9807535at2"/>
<dbReference type="InterPro" id="IPR005545">
    <property type="entry name" value="YCII"/>
</dbReference>
<dbReference type="PANTHER" id="PTHR35174:SF3">
    <property type="entry name" value="BLL7171 PROTEIN"/>
    <property type="match status" value="1"/>
</dbReference>
<proteinExistence type="inferred from homology"/>
<dbReference type="STRING" id="1123062.SAMN02745775_11392"/>
<evidence type="ECO:0000313" key="4">
    <source>
        <dbReference type="Proteomes" id="UP000199473"/>
    </source>
</evidence>